<feature type="domain" description="DUF4395" evidence="3">
    <location>
        <begin position="413"/>
        <end position="537"/>
    </location>
</feature>
<feature type="transmembrane region" description="Helical" evidence="2">
    <location>
        <begin position="408"/>
        <end position="436"/>
    </location>
</feature>
<feature type="transmembrane region" description="Helical" evidence="2">
    <location>
        <begin position="135"/>
        <end position="156"/>
    </location>
</feature>
<gene>
    <name evidence="4" type="ORF">SPPG_07546</name>
</gene>
<dbReference type="OrthoDB" id="196547at2759"/>
<dbReference type="Proteomes" id="UP000053201">
    <property type="component" value="Unassembled WGS sequence"/>
</dbReference>
<dbReference type="AlphaFoldDB" id="A0A0L0H885"/>
<dbReference type="EMBL" id="KQ257465">
    <property type="protein sequence ID" value="KNC97156.1"/>
    <property type="molecule type" value="Genomic_DNA"/>
</dbReference>
<feature type="transmembrane region" description="Helical" evidence="2">
    <location>
        <begin position="95"/>
        <end position="114"/>
    </location>
</feature>
<reference evidence="4 5" key="1">
    <citation type="submission" date="2009-08" db="EMBL/GenBank/DDBJ databases">
        <title>The Genome Sequence of Spizellomyces punctatus strain DAOM BR117.</title>
        <authorList>
            <consortium name="The Broad Institute Genome Sequencing Platform"/>
            <person name="Russ C."/>
            <person name="Cuomo C."/>
            <person name="Shea T."/>
            <person name="Young S.K."/>
            <person name="Zeng Q."/>
            <person name="Koehrsen M."/>
            <person name="Haas B."/>
            <person name="Borodovsky M."/>
            <person name="Guigo R."/>
            <person name="Alvarado L."/>
            <person name="Berlin A."/>
            <person name="Bochicchio J."/>
            <person name="Borenstein D."/>
            <person name="Chapman S."/>
            <person name="Chen Z."/>
            <person name="Engels R."/>
            <person name="Freedman E."/>
            <person name="Gellesch M."/>
            <person name="Goldberg J."/>
            <person name="Griggs A."/>
            <person name="Gujja S."/>
            <person name="Heiman D."/>
            <person name="Hepburn T."/>
            <person name="Howarth C."/>
            <person name="Jen D."/>
            <person name="Larson L."/>
            <person name="Lewis B."/>
            <person name="Mehta T."/>
            <person name="Park D."/>
            <person name="Pearson M."/>
            <person name="Roberts A."/>
            <person name="Saif S."/>
            <person name="Shenoy N."/>
            <person name="Sisk P."/>
            <person name="Stolte C."/>
            <person name="Sykes S."/>
            <person name="Thomson T."/>
            <person name="Walk T."/>
            <person name="White J."/>
            <person name="Yandava C."/>
            <person name="Burger G."/>
            <person name="Gray M.W."/>
            <person name="Holland P.W.H."/>
            <person name="King N."/>
            <person name="Lang F.B.F."/>
            <person name="Roger A.J."/>
            <person name="Ruiz-Trillo I."/>
            <person name="Lander E."/>
            <person name="Nusbaum C."/>
        </authorList>
    </citation>
    <scope>NUCLEOTIDE SEQUENCE [LARGE SCALE GENOMIC DNA]</scope>
    <source>
        <strain evidence="4 5">DAOM BR117</strain>
    </source>
</reference>
<keyword evidence="5" id="KW-1185">Reference proteome</keyword>
<proteinExistence type="predicted"/>
<feature type="transmembrane region" description="Helical" evidence="2">
    <location>
        <begin position="263"/>
        <end position="287"/>
    </location>
</feature>
<keyword evidence="2" id="KW-0812">Transmembrane</keyword>
<organism evidence="4 5">
    <name type="scientific">Spizellomyces punctatus (strain DAOM BR117)</name>
    <dbReference type="NCBI Taxonomy" id="645134"/>
    <lineage>
        <taxon>Eukaryota</taxon>
        <taxon>Fungi</taxon>
        <taxon>Fungi incertae sedis</taxon>
        <taxon>Chytridiomycota</taxon>
        <taxon>Chytridiomycota incertae sedis</taxon>
        <taxon>Chytridiomycetes</taxon>
        <taxon>Spizellomycetales</taxon>
        <taxon>Spizellomycetaceae</taxon>
        <taxon>Spizellomyces</taxon>
    </lineage>
</organism>
<name>A0A0L0H885_SPIPD</name>
<accession>A0A0L0H885</accession>
<evidence type="ECO:0000259" key="3">
    <source>
        <dbReference type="Pfam" id="PF14340"/>
    </source>
</evidence>
<evidence type="ECO:0000313" key="4">
    <source>
        <dbReference type="EMBL" id="KNC97156.1"/>
    </source>
</evidence>
<evidence type="ECO:0000256" key="1">
    <source>
        <dbReference type="SAM" id="MobiDB-lite"/>
    </source>
</evidence>
<keyword evidence="2" id="KW-0472">Membrane</keyword>
<dbReference type="RefSeq" id="XP_016605196.1">
    <property type="nucleotide sequence ID" value="XM_016755712.1"/>
</dbReference>
<dbReference type="VEuPathDB" id="FungiDB:SPPG_07546"/>
<feature type="transmembrane region" description="Helical" evidence="2">
    <location>
        <begin position="168"/>
        <end position="190"/>
    </location>
</feature>
<feature type="transmembrane region" description="Helical" evidence="2">
    <location>
        <begin position="28"/>
        <end position="45"/>
    </location>
</feature>
<feature type="region of interest" description="Disordered" evidence="1">
    <location>
        <begin position="318"/>
        <end position="337"/>
    </location>
</feature>
<dbReference type="GeneID" id="27690755"/>
<keyword evidence="2" id="KW-1133">Transmembrane helix</keyword>
<dbReference type="InterPro" id="IPR025508">
    <property type="entry name" value="DUF4395"/>
</dbReference>
<evidence type="ECO:0000313" key="5">
    <source>
        <dbReference type="Proteomes" id="UP000053201"/>
    </source>
</evidence>
<dbReference type="InParanoid" id="A0A0L0H885"/>
<feature type="transmembrane region" description="Helical" evidence="2">
    <location>
        <begin position="510"/>
        <end position="537"/>
    </location>
</feature>
<protein>
    <recommendedName>
        <fullName evidence="3">DUF4395 domain-containing protein</fullName>
    </recommendedName>
</protein>
<feature type="transmembrane region" description="Helical" evidence="2">
    <location>
        <begin position="220"/>
        <end position="243"/>
    </location>
</feature>
<evidence type="ECO:0000256" key="2">
    <source>
        <dbReference type="SAM" id="Phobius"/>
    </source>
</evidence>
<sequence length="592" mass="66287">MPVVLLTTLLPPNTYYGEEDKRWTYVQVYQAVDLVWAVWIFNSVFGKLMQHWIQSGLNRRNFSDFVLTLLTIASVVHMAARIVMAIIVVPWLVPLQLFLDRFFVLMVITAYAAISRSLILASNTDAAASTSKVDVFKVLSVVTTGPILLAMIAQVVVAARAPHRNWELEVLVCAAIAMAFVIEAFILNLARSRVQSRLNKVKAFLSPMQARREKRMLRKLNYLTMFTIFGVFLMGGYAVHLWVLHKVNLDDPASGNVEVRDSAIVMAMGFLELLFAGVSAATAADLFDVTELKPSSPFYKLVTATASRAGVLVSHQGTIKGSQEQKESRPSSSVRGAQLEAAPASQASQLSQVSAANEQRELDLEREWRTGLLQTAEDQALWWKKLNTLTWKEFTTFPNPISEAEIRIWIFIMAFICALSPVLDIFAGSPVFYWFILYELIVRTLFGIRLDPIAYLAMFVIKPYVVDRWELIEDLMVAGPPRRQAMINPIPPTLMATIAWHCGWPYGARWIGGLLAATCFAQAFYDVCLGCAVFWIMIKLKIAPREQCEVCTVTLGASGEQYCLSRPKKTNMTESVIAQKSVVSHRPTELVD</sequence>
<feature type="transmembrane region" description="Helical" evidence="2">
    <location>
        <begin position="65"/>
        <end position="89"/>
    </location>
</feature>
<dbReference type="Pfam" id="PF14340">
    <property type="entry name" value="DUF4395"/>
    <property type="match status" value="1"/>
</dbReference>